<evidence type="ECO:0000256" key="5">
    <source>
        <dbReference type="PIRSR" id="PIRSR005700-1"/>
    </source>
</evidence>
<evidence type="ECO:0000256" key="2">
    <source>
        <dbReference type="ARBA" id="ARBA00022801"/>
    </source>
</evidence>
<evidence type="ECO:0000313" key="7">
    <source>
        <dbReference type="Proteomes" id="UP000009888"/>
    </source>
</evidence>
<evidence type="ECO:0000313" key="6">
    <source>
        <dbReference type="EMBL" id="EKU95193.1"/>
    </source>
</evidence>
<gene>
    <name evidence="6" type="ORF">HMPREF9233_00954</name>
</gene>
<comment type="caution">
    <text evidence="6">The sequence shown here is derived from an EMBL/GenBank/DDBJ whole genome shotgun (WGS) entry which is preliminary data.</text>
</comment>
<keyword evidence="4" id="KW-0031">Aminopeptidase</keyword>
<comment type="similarity">
    <text evidence="4">Belongs to the peptidase C1 family.</text>
</comment>
<accession>K9EET6</accession>
<sequence length="436" mass="49445">MAQALSPEVIQNFAEKFEADPAARIAQNAVTQTPITKVAEDREVINSIDPTMSVKVDKWPITNQKKSGRCWLFSGLNSLKNAVYEETGLEKFEFSQAYQHFWDKLEKANYFLSSMIDLAEEDVDNRTVHYLLSDPIGDGGQWNMFVALVEKYGVVPKYAMPETESSSNTSAMNRTLEMLLRRGARDIRAAEAAERDAVRASVMEQIYRVLAIHLGTPPQKFVWQWENKDGEFHREGEMTPLEFAHKYLPDLSELVCVVNDPRNEYGKLYTVDRLGNVVGAKPVTYLNVPIEVIRTAVIEQLKEGHPVWMGCDTGKQSDRDRGIWDGKLFDYEGTYGIDLEMSKADELRFGESMMTHAMVFTGVDLDEAGSPRRWRIENSWGDGMGDKGFWTMNDSWFDQHVFEIAVPKSRLPEEYLAALDSEPAVLPAWDPMGSLA</sequence>
<dbReference type="HOGENOM" id="CLU_038600_0_1_11"/>
<dbReference type="InterPro" id="IPR038765">
    <property type="entry name" value="Papain-like_cys_pep_sf"/>
</dbReference>
<dbReference type="GO" id="GO:0006508">
    <property type="term" value="P:proteolysis"/>
    <property type="evidence" value="ECO:0007669"/>
    <property type="project" value="UniProtKB-KW"/>
</dbReference>
<feature type="active site" evidence="5">
    <location>
        <position position="356"/>
    </location>
</feature>
<evidence type="ECO:0000256" key="3">
    <source>
        <dbReference type="ARBA" id="ARBA00022807"/>
    </source>
</evidence>
<dbReference type="PATRIC" id="fig|883066.3.peg.995"/>
<keyword evidence="7" id="KW-1185">Reference proteome</keyword>
<organism evidence="6 7">
    <name type="scientific">Actinobaculum massiliense ACS-171-V-Col2</name>
    <dbReference type="NCBI Taxonomy" id="883066"/>
    <lineage>
        <taxon>Bacteria</taxon>
        <taxon>Bacillati</taxon>
        <taxon>Actinomycetota</taxon>
        <taxon>Actinomycetes</taxon>
        <taxon>Actinomycetales</taxon>
        <taxon>Actinomycetaceae</taxon>
        <taxon>Actinobaculum</taxon>
    </lineage>
</organism>
<dbReference type="GO" id="GO:0043418">
    <property type="term" value="P:homocysteine catabolic process"/>
    <property type="evidence" value="ECO:0007669"/>
    <property type="project" value="TreeGrafter"/>
</dbReference>
<dbReference type="RefSeq" id="WP_007001160.1">
    <property type="nucleotide sequence ID" value="NZ_JH992955.1"/>
</dbReference>
<dbReference type="SUPFAM" id="SSF54001">
    <property type="entry name" value="Cysteine proteinases"/>
    <property type="match status" value="1"/>
</dbReference>
<dbReference type="EMBL" id="AGWL01000005">
    <property type="protein sequence ID" value="EKU95193.1"/>
    <property type="molecule type" value="Genomic_DNA"/>
</dbReference>
<dbReference type="PANTHER" id="PTHR10363">
    <property type="entry name" value="BLEOMYCIN HYDROLASE"/>
    <property type="match status" value="1"/>
</dbReference>
<dbReference type="InterPro" id="IPR000169">
    <property type="entry name" value="Pept_cys_AS"/>
</dbReference>
<dbReference type="GO" id="GO:0005737">
    <property type="term" value="C:cytoplasm"/>
    <property type="evidence" value="ECO:0007669"/>
    <property type="project" value="TreeGrafter"/>
</dbReference>
<dbReference type="Pfam" id="PF03051">
    <property type="entry name" value="Peptidase_C1_2"/>
    <property type="match status" value="1"/>
</dbReference>
<evidence type="ECO:0000256" key="1">
    <source>
        <dbReference type="ARBA" id="ARBA00022670"/>
    </source>
</evidence>
<feature type="active site" evidence="5">
    <location>
        <position position="70"/>
    </location>
</feature>
<keyword evidence="2 4" id="KW-0378">Hydrolase</keyword>
<dbReference type="Proteomes" id="UP000009888">
    <property type="component" value="Unassembled WGS sequence"/>
</dbReference>
<proteinExistence type="inferred from homology"/>
<dbReference type="eggNOG" id="COG3579">
    <property type="taxonomic scope" value="Bacteria"/>
</dbReference>
<dbReference type="PROSITE" id="PS00139">
    <property type="entry name" value="THIOL_PROTEASE_CYS"/>
    <property type="match status" value="1"/>
</dbReference>
<evidence type="ECO:0000256" key="4">
    <source>
        <dbReference type="PIRNR" id="PIRNR005700"/>
    </source>
</evidence>
<keyword evidence="3 4" id="KW-0788">Thiol protease</keyword>
<dbReference type="InterPro" id="IPR004134">
    <property type="entry name" value="Peptidase_C1B"/>
</dbReference>
<protein>
    <recommendedName>
        <fullName evidence="4">Aminopeptidase</fullName>
    </recommendedName>
</protein>
<reference evidence="6 7" key="1">
    <citation type="submission" date="2012-09" db="EMBL/GenBank/DDBJ databases">
        <title>The Genome Sequence of Actinobaculum massiliae ACS-171-V-COL2.</title>
        <authorList>
            <consortium name="The Broad Institute Genome Sequencing Platform"/>
            <person name="Earl A."/>
            <person name="Ward D."/>
            <person name="Feldgarden M."/>
            <person name="Gevers D."/>
            <person name="Saerens B."/>
            <person name="Vaneechoutte M."/>
            <person name="Walker B."/>
            <person name="Young S.K."/>
            <person name="Zeng Q."/>
            <person name="Gargeya S."/>
            <person name="Fitzgerald M."/>
            <person name="Haas B."/>
            <person name="Abouelleil A."/>
            <person name="Alvarado L."/>
            <person name="Arachchi H.M."/>
            <person name="Berlin A."/>
            <person name="Chapman S.B."/>
            <person name="Goldberg J."/>
            <person name="Griggs A."/>
            <person name="Gujja S."/>
            <person name="Hansen M."/>
            <person name="Howarth C."/>
            <person name="Imamovic A."/>
            <person name="Larimer J."/>
            <person name="McCowen C."/>
            <person name="Montmayeur A."/>
            <person name="Murphy C."/>
            <person name="Neiman D."/>
            <person name="Pearson M."/>
            <person name="Priest M."/>
            <person name="Roberts A."/>
            <person name="Saif S."/>
            <person name="Shea T."/>
            <person name="Sisk P."/>
            <person name="Sykes S."/>
            <person name="Wortman J."/>
            <person name="Nusbaum C."/>
            <person name="Birren B."/>
        </authorList>
    </citation>
    <scope>NUCLEOTIDE SEQUENCE [LARGE SCALE GENOMIC DNA]</scope>
    <source>
        <strain evidence="7">ACS-171-V-Col2</strain>
    </source>
</reference>
<dbReference type="Gene3D" id="3.90.70.10">
    <property type="entry name" value="Cysteine proteinases"/>
    <property type="match status" value="1"/>
</dbReference>
<dbReference type="GO" id="GO:0009636">
    <property type="term" value="P:response to toxic substance"/>
    <property type="evidence" value="ECO:0007669"/>
    <property type="project" value="TreeGrafter"/>
</dbReference>
<dbReference type="CDD" id="cd00585">
    <property type="entry name" value="Peptidase_C1B"/>
    <property type="match status" value="1"/>
</dbReference>
<dbReference type="PANTHER" id="PTHR10363:SF2">
    <property type="entry name" value="BLEOMYCIN HYDROLASE"/>
    <property type="match status" value="1"/>
</dbReference>
<dbReference type="AlphaFoldDB" id="K9EET6"/>
<dbReference type="GO" id="GO:0070005">
    <property type="term" value="F:cysteine-type aminopeptidase activity"/>
    <property type="evidence" value="ECO:0007669"/>
    <property type="project" value="InterPro"/>
</dbReference>
<name>K9EET6_9ACTO</name>
<feature type="active site" evidence="5">
    <location>
        <position position="378"/>
    </location>
</feature>
<dbReference type="PIRSF" id="PIRSF005700">
    <property type="entry name" value="PepC"/>
    <property type="match status" value="1"/>
</dbReference>
<keyword evidence="1 4" id="KW-0645">Protease</keyword>